<accession>A0ABU6V1F3</accession>
<evidence type="ECO:0000313" key="1">
    <source>
        <dbReference type="EMBL" id="MED6166138.1"/>
    </source>
</evidence>
<name>A0ABU6V1F3_9FABA</name>
<protein>
    <submittedName>
        <fullName evidence="1">Uncharacterized protein</fullName>
    </submittedName>
</protein>
<gene>
    <name evidence="1" type="ORF">PIB30_106051</name>
</gene>
<proteinExistence type="predicted"/>
<dbReference type="Proteomes" id="UP001341840">
    <property type="component" value="Unassembled WGS sequence"/>
</dbReference>
<reference evidence="1 2" key="1">
    <citation type="journal article" date="2023" name="Plants (Basel)">
        <title>Bridging the Gap: Combining Genomics and Transcriptomics Approaches to Understand Stylosanthes scabra, an Orphan Legume from the Brazilian Caatinga.</title>
        <authorList>
            <person name="Ferreira-Neto J.R.C."/>
            <person name="da Silva M.D."/>
            <person name="Binneck E."/>
            <person name="de Melo N.F."/>
            <person name="da Silva R.H."/>
            <person name="de Melo A.L.T.M."/>
            <person name="Pandolfi V."/>
            <person name="Bustamante F.O."/>
            <person name="Brasileiro-Vidal A.C."/>
            <person name="Benko-Iseppon A.M."/>
        </authorList>
    </citation>
    <scope>NUCLEOTIDE SEQUENCE [LARGE SCALE GENOMIC DNA]</scope>
    <source>
        <tissue evidence="1">Leaves</tissue>
    </source>
</reference>
<comment type="caution">
    <text evidence="1">The sequence shown here is derived from an EMBL/GenBank/DDBJ whole genome shotgun (WGS) entry which is preliminary data.</text>
</comment>
<organism evidence="1 2">
    <name type="scientific">Stylosanthes scabra</name>
    <dbReference type="NCBI Taxonomy" id="79078"/>
    <lineage>
        <taxon>Eukaryota</taxon>
        <taxon>Viridiplantae</taxon>
        <taxon>Streptophyta</taxon>
        <taxon>Embryophyta</taxon>
        <taxon>Tracheophyta</taxon>
        <taxon>Spermatophyta</taxon>
        <taxon>Magnoliopsida</taxon>
        <taxon>eudicotyledons</taxon>
        <taxon>Gunneridae</taxon>
        <taxon>Pentapetalae</taxon>
        <taxon>rosids</taxon>
        <taxon>fabids</taxon>
        <taxon>Fabales</taxon>
        <taxon>Fabaceae</taxon>
        <taxon>Papilionoideae</taxon>
        <taxon>50 kb inversion clade</taxon>
        <taxon>dalbergioids sensu lato</taxon>
        <taxon>Dalbergieae</taxon>
        <taxon>Pterocarpus clade</taxon>
        <taxon>Stylosanthes</taxon>
    </lineage>
</organism>
<evidence type="ECO:0000313" key="2">
    <source>
        <dbReference type="Proteomes" id="UP001341840"/>
    </source>
</evidence>
<feature type="non-terminal residue" evidence="1">
    <location>
        <position position="142"/>
    </location>
</feature>
<keyword evidence="2" id="KW-1185">Reference proteome</keyword>
<dbReference type="EMBL" id="JASCZI010124900">
    <property type="protein sequence ID" value="MED6166138.1"/>
    <property type="molecule type" value="Genomic_DNA"/>
</dbReference>
<sequence length="142" mass="15344">MYSTQSTIPRLHTLVSRRPCRSCIAPSPSPSLFPALSSLARYCKPPHHLAVHCSPRRRCSLRRRGGTVKLNPALVTSSPLVLRSSVPDGTAPPRSLRGSEFGSSSAFCHQPPTSTAVCSSLHTRCLLPPWLGSVTPFILCSQ</sequence>